<organism evidence="3 4">
    <name type="scientific">Galendromus occidentalis</name>
    <name type="common">western predatory mite</name>
    <dbReference type="NCBI Taxonomy" id="34638"/>
    <lineage>
        <taxon>Eukaryota</taxon>
        <taxon>Metazoa</taxon>
        <taxon>Ecdysozoa</taxon>
        <taxon>Arthropoda</taxon>
        <taxon>Chelicerata</taxon>
        <taxon>Arachnida</taxon>
        <taxon>Acari</taxon>
        <taxon>Parasitiformes</taxon>
        <taxon>Mesostigmata</taxon>
        <taxon>Gamasina</taxon>
        <taxon>Phytoseioidea</taxon>
        <taxon>Phytoseiidae</taxon>
        <taxon>Typhlodrominae</taxon>
        <taxon>Galendromus</taxon>
    </lineage>
</organism>
<feature type="compositionally biased region" description="Basic and acidic residues" evidence="2">
    <location>
        <begin position="1506"/>
        <end position="1531"/>
    </location>
</feature>
<feature type="compositionally biased region" description="Low complexity" evidence="2">
    <location>
        <begin position="82"/>
        <end position="99"/>
    </location>
</feature>
<feature type="compositionally biased region" description="Basic and acidic residues" evidence="2">
    <location>
        <begin position="1147"/>
        <end position="1170"/>
    </location>
</feature>
<evidence type="ECO:0000256" key="2">
    <source>
        <dbReference type="SAM" id="MobiDB-lite"/>
    </source>
</evidence>
<feature type="compositionally biased region" description="Basic and acidic residues" evidence="2">
    <location>
        <begin position="1661"/>
        <end position="1673"/>
    </location>
</feature>
<gene>
    <name evidence="4" type="primary">LOC108864524</name>
</gene>
<feature type="region of interest" description="Disordered" evidence="2">
    <location>
        <begin position="1073"/>
        <end position="1227"/>
    </location>
</feature>
<name>A0AAJ7WI82_9ACAR</name>
<dbReference type="GeneID" id="108864524"/>
<accession>A0AAJ7WI82</accession>
<dbReference type="KEGG" id="goe:108864524"/>
<dbReference type="Gene3D" id="1.20.120.20">
    <property type="entry name" value="Apolipoprotein"/>
    <property type="match status" value="1"/>
</dbReference>
<feature type="compositionally biased region" description="Polar residues" evidence="2">
    <location>
        <begin position="217"/>
        <end position="226"/>
    </location>
</feature>
<feature type="compositionally biased region" description="Basic and acidic residues" evidence="2">
    <location>
        <begin position="2046"/>
        <end position="2065"/>
    </location>
</feature>
<feature type="compositionally biased region" description="Low complexity" evidence="2">
    <location>
        <begin position="644"/>
        <end position="655"/>
    </location>
</feature>
<feature type="compositionally biased region" description="Basic and acidic residues" evidence="2">
    <location>
        <begin position="1937"/>
        <end position="1967"/>
    </location>
</feature>
<feature type="region of interest" description="Disordered" evidence="2">
    <location>
        <begin position="555"/>
        <end position="688"/>
    </location>
</feature>
<feature type="compositionally biased region" description="Polar residues" evidence="2">
    <location>
        <begin position="1335"/>
        <end position="1344"/>
    </location>
</feature>
<keyword evidence="3" id="KW-1185">Reference proteome</keyword>
<evidence type="ECO:0000256" key="1">
    <source>
        <dbReference type="SAM" id="Coils"/>
    </source>
</evidence>
<feature type="compositionally biased region" description="Basic and acidic residues" evidence="2">
    <location>
        <begin position="524"/>
        <end position="533"/>
    </location>
</feature>
<feature type="compositionally biased region" description="Polar residues" evidence="2">
    <location>
        <begin position="2117"/>
        <end position="2128"/>
    </location>
</feature>
<feature type="compositionally biased region" description="Low complexity" evidence="2">
    <location>
        <begin position="18"/>
        <end position="44"/>
    </location>
</feature>
<keyword evidence="1" id="KW-0175">Coiled coil</keyword>
<feature type="compositionally biased region" description="Basic and acidic residues" evidence="2">
    <location>
        <begin position="633"/>
        <end position="643"/>
    </location>
</feature>
<feature type="compositionally biased region" description="Basic and acidic residues" evidence="2">
    <location>
        <begin position="593"/>
        <end position="609"/>
    </location>
</feature>
<feature type="compositionally biased region" description="Basic residues" evidence="2">
    <location>
        <begin position="2143"/>
        <end position="2154"/>
    </location>
</feature>
<feature type="compositionally biased region" description="Low complexity" evidence="2">
    <location>
        <begin position="1724"/>
        <end position="1736"/>
    </location>
</feature>
<sequence length="2264" mass="232923">MASQGVPVPADLELENGNSPVDNSPDSNPSQSSPPAVAANPSAPTLDNDRTPAAGEGISFADELRQIEATVGAQHHHGGDDSGASGDSSPNSGGPAGDSKGTDDNRNVRGEPVDVNENVSPIEQRAPDLKKVPSEESDSLSPSTASCTESTSVDSQRVKADGGNGDDLTPKQETRPSESKKQHTRAPSMTVSDVEKIDSEKRNGNGRVSMTEKSESLEVQPSSSREPSLDADIPNNVVAEHEAPSPAPSSHNVNVNASNNNNISGDGGSSNQNNNMSNHENNNGDRANNNEEESAGQAGPPAPVVTASSTAAPDRKESIISLSDLPLPDLTDDEASKARRDSRDQENPNMGPEITFRKASSAAGDGSRRESRAGEVGGALEDGGAVTTLLSSSAAIVESVAIDNAAVDQPTTAGTTATVADSEGSPTSATSALAQLLSSSTLIAESVALPEPVAEDIVAAAVAAVATSADDEVDGVDGIQPGHPASEGAISALLRNTALLAESVVVPEALEKEDSEPQSTQKSDVSRDVTETAQRIVERTCDAAADQAASILASDAAAPIPEPEYDFGEALENLRDITPIPDEGSTVPPTKIPDGDTKGELSNCDEKHNGVSCDRSEELDESTNQGVGGAQGSDREEHQRRPSDSGSIGISSRRTSAVKVAGASAIDEDVAEPLATTSDGKRKSSGALSSMFSTLGSSISNAGQALSAKIAEVGDDVQRKSQEIGDKVEQAAASTSDKLQQRVADIENQTQRAAEDLKQAGGDFATSVKQSTCDAADSVKQSVSDAKDTLAEKSAELADSVQQKIQEAETAAKGTAAEAARAATDAVASASGAATEAAESVKKAAKESAEECEDAVKLVAETAKATVAEAIAGAQEVAGKVAEGGKNAAESLKQQLDEKVSRITDEGQELATNTATSVGQTADKAAAVVAGAVREVDKKLQDLKDTVSEKEESTKQQDKVDDQKGSAKAHQAATADGAGEAEPEKKEGEGVGISQETTRDAAPEVPTSANVGESVGDHVENSATAAAPESSGSKAVDTVDIKSIAIEPNKTADDGEKQKAADVKDAVAEKIEDIQEGTVEIADDKKSDASTASGAREIGNKGQHDDGGKPRSSSGDIVPTGVGDKASAGQDGGASVAPEKTSGACAAKRESLRPEPEADQAHGLEDDGKKPKAASYVAVAETMESAKETISETSITPGNLDHPKTSDSRGTPDAGQVAVVGDPAETPRKMSVVKDGADSSQVSLTAAASAAKIGDSLADVAQTRESEIVASDAEPQTEDIGATLEGQRVTRSDSVASQPTVDCGRKQSKCEVDSDLEASVRHQLYTGPEELTRADTGSKSTDNSEALPRKSVDEAILVPSHAPSLTAGATDSASAVARNDSSTTVPPVEASTNNVGTGAAEEGTLLKRSAELSSLNRPLQTSPNQPTASSQNEEMKTDSAPGVVDETELQADSDATVETEVGSQVSVAQDGMQASQSEGELENESEPADSDADRRGSVETQIEQTSAKESRDSAILEKDVDSTKEESGLDRDMDDAAGPGGCQAATSSSDVDEAGDGTTSTAEEASADRARAAPAENSPETKAAAEPDSMVGDANESTAQGAEEEATANDAECGERKIEAEGAAEESAKQSLSTEEEAAAGSETLDKESAAETSVEEAEEALDHTAAGEKPGDSEGPGTDELPNADQAEGRRRPSEEAAGDPEGDVEKVESVADQLTSDQPAEEGAAAQECPSAAEAEVDSGLAADAPAETADAIEDSAVETKDEVPADEGGEGAGVAAGVEEESIEPATETGIGVAEDSDQPEPDTASVPTEGRAEVGDDEVGPEASEKTAESGAVKTAGGAVDVDGEEKTEAEERPVAVDEPVAGESETEADPPASGELGAEVEPAEGTAAEEDMTAAETEAGAEEETSTAAAAEDAEQVTEDIITADSAAETSATERAEDESEKKDAEHDKSEEKSDKKKDAAKSPKPKRKARSPEKKVKKAPKADDAKVSTVAAKKSMDNKRPSSPKKSPVKKADDSKSTKSSSKPGSPKKITKKRATSASVEKKDKREHGVEKASRDMSTSEKATVKKSASPFSTVKPRVDSHLKETKASSIRRELVLKLDPSRASGESKSEVNTPMNRPQSPTKKKRSKEAPEIGATKKKTVPSKRAKSAAPSAYRRFMQQTNSETVSSMPTKTKMKKSPSADLDAVKKSKLHGKSNKTAASKENSDALTGMPKSTSCNSDLATKVNVNSTTVNTTSAKRTKSPSKQVVRPPWTNYFS</sequence>
<feature type="compositionally biased region" description="Basic and acidic residues" evidence="2">
    <location>
        <begin position="941"/>
        <end position="965"/>
    </location>
</feature>
<feature type="compositionally biased region" description="Basic and acidic residues" evidence="2">
    <location>
        <begin position="1976"/>
        <end position="1992"/>
    </location>
</feature>
<feature type="compositionally biased region" description="Low complexity" evidence="2">
    <location>
        <begin position="2024"/>
        <end position="2034"/>
    </location>
</feature>
<feature type="region of interest" description="Disordered" evidence="2">
    <location>
        <begin position="715"/>
        <end position="740"/>
    </location>
</feature>
<feature type="region of interest" description="Disordered" evidence="2">
    <location>
        <begin position="1046"/>
        <end position="1065"/>
    </location>
</feature>
<feature type="compositionally biased region" description="Acidic residues" evidence="2">
    <location>
        <begin position="1479"/>
        <end position="1490"/>
    </location>
</feature>
<protein>
    <submittedName>
        <fullName evidence="4">LOW QUALITY PROTEIN: titin homolog</fullName>
    </submittedName>
</protein>
<dbReference type="Proteomes" id="UP000694867">
    <property type="component" value="Unplaced"/>
</dbReference>
<evidence type="ECO:0000313" key="4">
    <source>
        <dbReference type="RefSeq" id="XP_028967920.1"/>
    </source>
</evidence>
<proteinExistence type="predicted"/>
<reference evidence="4" key="1">
    <citation type="submission" date="2025-08" db="UniProtKB">
        <authorList>
            <consortium name="RefSeq"/>
        </authorList>
    </citation>
    <scope>IDENTIFICATION</scope>
</reference>
<feature type="compositionally biased region" description="Basic and acidic residues" evidence="2">
    <location>
        <begin position="125"/>
        <end position="134"/>
    </location>
</feature>
<feature type="coiled-coil region" evidence="1">
    <location>
        <begin position="791"/>
        <end position="818"/>
    </location>
</feature>
<feature type="compositionally biased region" description="Basic and acidic residues" evidence="2">
    <location>
        <begin position="100"/>
        <end position="112"/>
    </location>
</feature>
<feature type="region of interest" description="Disordered" evidence="2">
    <location>
        <begin position="509"/>
        <end position="533"/>
    </location>
</feature>
<feature type="compositionally biased region" description="Basic and acidic residues" evidence="2">
    <location>
        <begin position="334"/>
        <end position="346"/>
    </location>
</feature>
<feature type="compositionally biased region" description="Polar residues" evidence="2">
    <location>
        <begin position="1411"/>
        <end position="1432"/>
    </location>
</feature>
<evidence type="ECO:0000313" key="3">
    <source>
        <dbReference type="Proteomes" id="UP000694867"/>
    </source>
</evidence>
<feature type="compositionally biased region" description="Low complexity" evidence="2">
    <location>
        <begin position="2229"/>
        <end position="2244"/>
    </location>
</feature>
<feature type="compositionally biased region" description="Polar residues" evidence="2">
    <location>
        <begin position="1367"/>
        <end position="1396"/>
    </location>
</feature>
<feature type="compositionally biased region" description="Basic and acidic residues" evidence="2">
    <location>
        <begin position="2083"/>
        <end position="2116"/>
    </location>
</feature>
<feature type="compositionally biased region" description="Polar residues" evidence="2">
    <location>
        <begin position="2219"/>
        <end position="2228"/>
    </location>
</feature>
<feature type="compositionally biased region" description="Acidic residues" evidence="2">
    <location>
        <begin position="1445"/>
        <end position="1457"/>
    </location>
</feature>
<feature type="compositionally biased region" description="Polar residues" evidence="2">
    <location>
        <begin position="139"/>
        <end position="155"/>
    </location>
</feature>
<feature type="compositionally biased region" description="Basic and acidic residues" evidence="2">
    <location>
        <begin position="1849"/>
        <end position="1860"/>
    </location>
</feature>
<feature type="region of interest" description="Disordered" evidence="2">
    <location>
        <begin position="1269"/>
        <end position="2264"/>
    </location>
</feature>
<feature type="compositionally biased region" description="Polar residues" evidence="2">
    <location>
        <begin position="1461"/>
        <end position="1478"/>
    </location>
</feature>
<feature type="compositionally biased region" description="Basic and acidic residues" evidence="2">
    <location>
        <begin position="1098"/>
        <end position="1109"/>
    </location>
</feature>
<feature type="compositionally biased region" description="Acidic residues" evidence="2">
    <location>
        <begin position="1892"/>
        <end position="1910"/>
    </location>
</feature>
<feature type="region of interest" description="Disordered" evidence="2">
    <location>
        <begin position="941"/>
        <end position="1041"/>
    </location>
</feature>
<feature type="compositionally biased region" description="Basic and acidic residues" evidence="2">
    <location>
        <begin position="716"/>
        <end position="729"/>
    </location>
</feature>
<dbReference type="RefSeq" id="XP_028967920.1">
    <property type="nucleotide sequence ID" value="XM_029112087.1"/>
</dbReference>
<feature type="compositionally biased region" description="Basic and acidic residues" evidence="2">
    <location>
        <begin position="1303"/>
        <end position="1312"/>
    </location>
</feature>
<dbReference type="SUPFAM" id="SSF58113">
    <property type="entry name" value="Apolipoprotein A-I"/>
    <property type="match status" value="1"/>
</dbReference>
<feature type="compositionally biased region" description="Low complexity" evidence="2">
    <location>
        <begin position="249"/>
        <end position="287"/>
    </location>
</feature>
<feature type="compositionally biased region" description="Basic and acidic residues" evidence="2">
    <location>
        <begin position="168"/>
        <end position="181"/>
    </location>
</feature>
<feature type="region of interest" description="Disordered" evidence="2">
    <location>
        <begin position="1"/>
        <end position="380"/>
    </location>
</feature>
<feature type="compositionally biased region" description="Basic and acidic residues" evidence="2">
    <location>
        <begin position="193"/>
        <end position="203"/>
    </location>
</feature>
<feature type="compositionally biased region" description="Basic and acidic residues" evidence="2">
    <location>
        <begin position="1050"/>
        <end position="1065"/>
    </location>
</feature>